<dbReference type="InterPro" id="IPR036388">
    <property type="entry name" value="WH-like_DNA-bd_sf"/>
</dbReference>
<feature type="domain" description="Response regulatory" evidence="10">
    <location>
        <begin position="4"/>
        <end position="117"/>
    </location>
</feature>
<gene>
    <name evidence="12" type="ORF">U732_1849</name>
</gene>
<evidence type="ECO:0000259" key="10">
    <source>
        <dbReference type="PROSITE" id="PS50110"/>
    </source>
</evidence>
<dbReference type="InterPro" id="IPR011006">
    <property type="entry name" value="CheY-like_superfamily"/>
</dbReference>
<dbReference type="GO" id="GO:0000156">
    <property type="term" value="F:phosphorelay response regulator activity"/>
    <property type="evidence" value="ECO:0007669"/>
    <property type="project" value="TreeGrafter"/>
</dbReference>
<dbReference type="Gene3D" id="6.10.250.690">
    <property type="match status" value="1"/>
</dbReference>
<protein>
    <recommendedName>
        <fullName evidence="1">Stage 0 sporulation protein A homolog</fullName>
    </recommendedName>
</protein>
<dbReference type="EMBL" id="AYSO01000017">
    <property type="protein sequence ID" value="KIE46209.1"/>
    <property type="molecule type" value="Genomic_DNA"/>
</dbReference>
<dbReference type="CDD" id="cd00383">
    <property type="entry name" value="trans_reg_C"/>
    <property type="match status" value="1"/>
</dbReference>
<evidence type="ECO:0000256" key="1">
    <source>
        <dbReference type="ARBA" id="ARBA00018672"/>
    </source>
</evidence>
<evidence type="ECO:0000256" key="9">
    <source>
        <dbReference type="PROSITE-ProRule" id="PRU01091"/>
    </source>
</evidence>
<dbReference type="SUPFAM" id="SSF46894">
    <property type="entry name" value="C-terminal effector domain of the bipartite response regulators"/>
    <property type="match status" value="1"/>
</dbReference>
<evidence type="ECO:0000256" key="6">
    <source>
        <dbReference type="ARBA" id="ARBA00023163"/>
    </source>
</evidence>
<dbReference type="FunFam" id="1.10.10.10:FF:000018">
    <property type="entry name" value="DNA-binding response regulator ResD"/>
    <property type="match status" value="1"/>
</dbReference>
<dbReference type="OrthoDB" id="9790442at2"/>
<dbReference type="Gene3D" id="3.40.50.2300">
    <property type="match status" value="1"/>
</dbReference>
<dbReference type="PANTHER" id="PTHR48111:SF2">
    <property type="entry name" value="RESPONSE REGULATOR SAER"/>
    <property type="match status" value="1"/>
</dbReference>
<name>A0A0C1U051_9CLOT</name>
<evidence type="ECO:0000313" key="13">
    <source>
        <dbReference type="Proteomes" id="UP000031366"/>
    </source>
</evidence>
<dbReference type="InterPro" id="IPR001789">
    <property type="entry name" value="Sig_transdc_resp-reg_receiver"/>
</dbReference>
<dbReference type="PROSITE" id="PS50110">
    <property type="entry name" value="RESPONSE_REGULATORY"/>
    <property type="match status" value="1"/>
</dbReference>
<evidence type="ECO:0000256" key="7">
    <source>
        <dbReference type="ARBA" id="ARBA00024867"/>
    </source>
</evidence>
<keyword evidence="6" id="KW-0804">Transcription</keyword>
<dbReference type="FunFam" id="3.40.50.2300:FF:000001">
    <property type="entry name" value="DNA-binding response regulator PhoB"/>
    <property type="match status" value="1"/>
</dbReference>
<keyword evidence="13" id="KW-1185">Reference proteome</keyword>
<dbReference type="InterPro" id="IPR001867">
    <property type="entry name" value="OmpR/PhoB-type_DNA-bd"/>
</dbReference>
<feature type="DNA-binding region" description="OmpR/PhoB-type" evidence="9">
    <location>
        <begin position="130"/>
        <end position="230"/>
    </location>
</feature>
<comment type="function">
    <text evidence="7">May play the central regulatory role in sporulation. It may be an element of the effector pathway responsible for the activation of sporulation genes in response to nutritional stress. Spo0A may act in concert with spo0H (a sigma factor) to control the expression of some genes that are critical to the sporulation process.</text>
</comment>
<evidence type="ECO:0000259" key="11">
    <source>
        <dbReference type="PROSITE" id="PS51755"/>
    </source>
</evidence>
<keyword evidence="5 9" id="KW-0238">DNA-binding</keyword>
<dbReference type="Gene3D" id="1.10.10.10">
    <property type="entry name" value="Winged helix-like DNA-binding domain superfamily/Winged helix DNA-binding domain"/>
    <property type="match status" value="1"/>
</dbReference>
<dbReference type="GO" id="GO:0006355">
    <property type="term" value="P:regulation of DNA-templated transcription"/>
    <property type="evidence" value="ECO:0007669"/>
    <property type="project" value="InterPro"/>
</dbReference>
<reference evidence="12 13" key="1">
    <citation type="journal article" date="2015" name="Infect. Genet. Evol.">
        <title>Genomic sequences of six botulinum neurotoxin-producing strains representing three clostridial species illustrate the mobility and diversity of botulinum neurotoxin genes.</title>
        <authorList>
            <person name="Smith T.J."/>
            <person name="Hill K.K."/>
            <person name="Xie G."/>
            <person name="Foley B.T."/>
            <person name="Williamson C.H."/>
            <person name="Foster J.T."/>
            <person name="Johnson S.L."/>
            <person name="Chertkov O."/>
            <person name="Teshima H."/>
            <person name="Gibbons H.S."/>
            <person name="Johnsky L.A."/>
            <person name="Karavis M.A."/>
            <person name="Smith L.A."/>
        </authorList>
    </citation>
    <scope>NUCLEOTIDE SEQUENCE [LARGE SCALE GENOMIC DNA]</scope>
    <source>
        <strain evidence="12 13">CDC 2741</strain>
    </source>
</reference>
<keyword evidence="3" id="KW-0902">Two-component regulatory system</keyword>
<evidence type="ECO:0000256" key="5">
    <source>
        <dbReference type="ARBA" id="ARBA00023125"/>
    </source>
</evidence>
<evidence type="ECO:0000256" key="2">
    <source>
        <dbReference type="ARBA" id="ARBA00022553"/>
    </source>
</evidence>
<dbReference type="InterPro" id="IPR016032">
    <property type="entry name" value="Sig_transdc_resp-reg_C-effctor"/>
</dbReference>
<evidence type="ECO:0000256" key="3">
    <source>
        <dbReference type="ARBA" id="ARBA00023012"/>
    </source>
</evidence>
<keyword evidence="4" id="KW-0805">Transcription regulation</keyword>
<evidence type="ECO:0000256" key="8">
    <source>
        <dbReference type="PROSITE-ProRule" id="PRU00169"/>
    </source>
</evidence>
<dbReference type="PROSITE" id="PS51755">
    <property type="entry name" value="OMPR_PHOB"/>
    <property type="match status" value="1"/>
</dbReference>
<dbReference type="GO" id="GO:0000976">
    <property type="term" value="F:transcription cis-regulatory region binding"/>
    <property type="evidence" value="ECO:0007669"/>
    <property type="project" value="TreeGrafter"/>
</dbReference>
<comment type="caution">
    <text evidence="12">The sequence shown here is derived from an EMBL/GenBank/DDBJ whole genome shotgun (WGS) entry which is preliminary data.</text>
</comment>
<evidence type="ECO:0000256" key="4">
    <source>
        <dbReference type="ARBA" id="ARBA00023015"/>
    </source>
</evidence>
<dbReference type="RefSeq" id="WP_039633752.1">
    <property type="nucleotide sequence ID" value="NZ_AYSO01000017.1"/>
</dbReference>
<dbReference type="CDD" id="cd17574">
    <property type="entry name" value="REC_OmpR"/>
    <property type="match status" value="1"/>
</dbReference>
<dbReference type="PANTHER" id="PTHR48111">
    <property type="entry name" value="REGULATOR OF RPOS"/>
    <property type="match status" value="1"/>
</dbReference>
<dbReference type="SMART" id="SM00448">
    <property type="entry name" value="REC"/>
    <property type="match status" value="1"/>
</dbReference>
<dbReference type="GO" id="GO:0005829">
    <property type="term" value="C:cytosol"/>
    <property type="evidence" value="ECO:0007669"/>
    <property type="project" value="TreeGrafter"/>
</dbReference>
<dbReference type="Proteomes" id="UP000031366">
    <property type="component" value="Unassembled WGS sequence"/>
</dbReference>
<dbReference type="GO" id="GO:0032993">
    <property type="term" value="C:protein-DNA complex"/>
    <property type="evidence" value="ECO:0007669"/>
    <property type="project" value="TreeGrafter"/>
</dbReference>
<feature type="modified residue" description="4-aspartylphosphate" evidence="8">
    <location>
        <position position="53"/>
    </location>
</feature>
<dbReference type="SMART" id="SM00862">
    <property type="entry name" value="Trans_reg_C"/>
    <property type="match status" value="1"/>
</dbReference>
<dbReference type="STRING" id="29341.RSJ17_16260"/>
<evidence type="ECO:0000313" key="12">
    <source>
        <dbReference type="EMBL" id="KIE46209.1"/>
    </source>
</evidence>
<organism evidence="12 13">
    <name type="scientific">Clostridium argentinense CDC 2741</name>
    <dbReference type="NCBI Taxonomy" id="1418104"/>
    <lineage>
        <taxon>Bacteria</taxon>
        <taxon>Bacillati</taxon>
        <taxon>Bacillota</taxon>
        <taxon>Clostridia</taxon>
        <taxon>Eubacteriales</taxon>
        <taxon>Clostridiaceae</taxon>
        <taxon>Clostridium</taxon>
    </lineage>
</organism>
<proteinExistence type="predicted"/>
<feature type="domain" description="OmpR/PhoB-type" evidence="11">
    <location>
        <begin position="130"/>
        <end position="230"/>
    </location>
</feature>
<dbReference type="AlphaFoldDB" id="A0A0C1U051"/>
<dbReference type="Pfam" id="PF00486">
    <property type="entry name" value="Trans_reg_C"/>
    <property type="match status" value="1"/>
</dbReference>
<dbReference type="Pfam" id="PF00072">
    <property type="entry name" value="Response_reg"/>
    <property type="match status" value="1"/>
</dbReference>
<keyword evidence="2 8" id="KW-0597">Phosphoprotein</keyword>
<accession>A0A0C1U051</accession>
<dbReference type="SUPFAM" id="SSF52172">
    <property type="entry name" value="CheY-like"/>
    <property type="match status" value="1"/>
</dbReference>
<sequence length="234" mass="27258">MKEKILIVEDDEEIALCIKEYVENNGYSTLWASTGREGYEEFKRGKFQLLIIDIMMPEMDGLTLCKNIRLTSDIPIIILSAKSEDYDKVKGLNLGADDYVTKPFSLIELQARIESNLRRYKRYNGINEDNNLLKYKNGLSINKEDKYVEIEGINVHLTSKEFELFILMAQNPKRSFSKKELYEIIWGEEEIDGNNTVTVHVKQIRDKLKDNLKKPKFIETVWGTGYRFVGEKLI</sequence>
<dbReference type="InterPro" id="IPR039420">
    <property type="entry name" value="WalR-like"/>
</dbReference>